<dbReference type="SUPFAM" id="SSF55166">
    <property type="entry name" value="Hedgehog/DD-peptidase"/>
    <property type="match status" value="1"/>
</dbReference>
<evidence type="ECO:0000256" key="1">
    <source>
        <dbReference type="SAM" id="MobiDB-lite"/>
    </source>
</evidence>
<evidence type="ECO:0000313" key="4">
    <source>
        <dbReference type="Proteomes" id="UP000295444"/>
    </source>
</evidence>
<sequence length="291" mass="31259">MALVCASAMAACTIPQTDPVALPQTTTTPAVPTTAAPKPTTTAKPKPTTTSKAATKAPVRPVWTVGAHPLPRRADGYGEIQPTPAVLRTRSLPTTDYLPPPSDGRYHATVSAIPAKVLTRSTWQPGCPVAKADLRYLTMSFRGFDGRVHTGEMIVNAAVATKVTTVFGQLFDRRFPIEEMRVTTRAELSAPPTGDGNNTGSFVCRPMVGQTTWSAHAYGLAVDLNPFINPYVNGDLVLPELASSYLDRSWVRPGMVRSGDAVVRAFAAQGFAWGGYWTRPKDLQHFTANGH</sequence>
<dbReference type="Proteomes" id="UP000295444">
    <property type="component" value="Unassembled WGS sequence"/>
</dbReference>
<accession>A0A4R6SBK1</accession>
<dbReference type="AlphaFoldDB" id="A0A4R6SBK1"/>
<organism evidence="3 4">
    <name type="scientific">Labedaea rhizosphaerae</name>
    <dbReference type="NCBI Taxonomy" id="598644"/>
    <lineage>
        <taxon>Bacteria</taxon>
        <taxon>Bacillati</taxon>
        <taxon>Actinomycetota</taxon>
        <taxon>Actinomycetes</taxon>
        <taxon>Pseudonocardiales</taxon>
        <taxon>Pseudonocardiaceae</taxon>
        <taxon>Labedaea</taxon>
    </lineage>
</organism>
<gene>
    <name evidence="3" type="ORF">EV186_103295</name>
</gene>
<dbReference type="InterPro" id="IPR039561">
    <property type="entry name" value="Peptidase_M15C"/>
</dbReference>
<feature type="domain" description="Peptidase M15C" evidence="2">
    <location>
        <begin position="209"/>
        <end position="287"/>
    </location>
</feature>
<protein>
    <submittedName>
        <fullName evidence="3">D-alanyl-D-alanine carboxypeptidase-like protein</fullName>
    </submittedName>
</protein>
<evidence type="ECO:0000313" key="3">
    <source>
        <dbReference type="EMBL" id="TDP97331.1"/>
    </source>
</evidence>
<dbReference type="InterPro" id="IPR009045">
    <property type="entry name" value="Zn_M74/Hedgehog-like"/>
</dbReference>
<dbReference type="GO" id="GO:0004180">
    <property type="term" value="F:carboxypeptidase activity"/>
    <property type="evidence" value="ECO:0007669"/>
    <property type="project" value="UniProtKB-KW"/>
</dbReference>
<proteinExistence type="predicted"/>
<keyword evidence="4" id="KW-1185">Reference proteome</keyword>
<feature type="region of interest" description="Disordered" evidence="1">
    <location>
        <begin position="19"/>
        <end position="57"/>
    </location>
</feature>
<keyword evidence="3" id="KW-0378">Hydrolase</keyword>
<dbReference type="Pfam" id="PF13539">
    <property type="entry name" value="Peptidase_M15_4"/>
    <property type="match status" value="1"/>
</dbReference>
<dbReference type="Gene3D" id="3.30.1380.10">
    <property type="match status" value="1"/>
</dbReference>
<keyword evidence="3" id="KW-0645">Protease</keyword>
<feature type="compositionally biased region" description="Low complexity" evidence="1">
    <location>
        <begin position="25"/>
        <end position="57"/>
    </location>
</feature>
<keyword evidence="3" id="KW-0121">Carboxypeptidase</keyword>
<evidence type="ECO:0000259" key="2">
    <source>
        <dbReference type="Pfam" id="PF13539"/>
    </source>
</evidence>
<dbReference type="OrthoDB" id="9799970at2"/>
<dbReference type="EMBL" id="SNXZ01000003">
    <property type="protein sequence ID" value="TDP97331.1"/>
    <property type="molecule type" value="Genomic_DNA"/>
</dbReference>
<reference evidence="3 4" key="1">
    <citation type="submission" date="2019-03" db="EMBL/GenBank/DDBJ databases">
        <title>Genomic Encyclopedia of Type Strains, Phase IV (KMG-IV): sequencing the most valuable type-strain genomes for metagenomic binning, comparative biology and taxonomic classification.</title>
        <authorList>
            <person name="Goeker M."/>
        </authorList>
    </citation>
    <scope>NUCLEOTIDE SEQUENCE [LARGE SCALE GENOMIC DNA]</scope>
    <source>
        <strain evidence="3 4">DSM 45361</strain>
    </source>
</reference>
<comment type="caution">
    <text evidence="3">The sequence shown here is derived from an EMBL/GenBank/DDBJ whole genome shotgun (WGS) entry which is preliminary data.</text>
</comment>
<name>A0A4R6SBK1_LABRH</name>